<evidence type="ECO:0000256" key="2">
    <source>
        <dbReference type="ARBA" id="ARBA00004922"/>
    </source>
</evidence>
<proteinExistence type="predicted"/>
<dbReference type="GO" id="GO:0005789">
    <property type="term" value="C:endoplasmic reticulum membrane"/>
    <property type="evidence" value="ECO:0007669"/>
    <property type="project" value="UniProtKB-SubCell"/>
</dbReference>
<evidence type="ECO:0000256" key="11">
    <source>
        <dbReference type="SAM" id="Phobius"/>
    </source>
</evidence>
<evidence type="ECO:0000256" key="7">
    <source>
        <dbReference type="ARBA" id="ARBA00022824"/>
    </source>
</evidence>
<keyword evidence="4" id="KW-0328">Glycosyltransferase</keyword>
<feature type="transmembrane region" description="Helical" evidence="11">
    <location>
        <begin position="136"/>
        <end position="152"/>
    </location>
</feature>
<dbReference type="PANTHER" id="PTHR12646:SF0">
    <property type="entry name" value="DOL-P-MAN:MAN(5)GLCNAC(2)-PP-DOL ALPHA-1,3-MANNOSYLTRANSFERASE"/>
    <property type="match status" value="1"/>
</dbReference>
<name>A0AAW1CTH0_9HEMI</name>
<dbReference type="InterPro" id="IPR007873">
    <property type="entry name" value="Glycosyltransferase_ALG3"/>
</dbReference>
<comment type="pathway">
    <text evidence="2">Protein modification; protein glycosylation.</text>
</comment>
<gene>
    <name evidence="12" type="ORF">O3M35_002087</name>
</gene>
<evidence type="ECO:0000256" key="6">
    <source>
        <dbReference type="ARBA" id="ARBA00022692"/>
    </source>
</evidence>
<feature type="transmembrane region" description="Helical" evidence="11">
    <location>
        <begin position="83"/>
        <end position="104"/>
    </location>
</feature>
<keyword evidence="5" id="KW-0808">Transferase</keyword>
<keyword evidence="9 11" id="KW-0472">Membrane</keyword>
<evidence type="ECO:0000256" key="8">
    <source>
        <dbReference type="ARBA" id="ARBA00022989"/>
    </source>
</evidence>
<comment type="caution">
    <text evidence="12">The sequence shown here is derived from an EMBL/GenBank/DDBJ whole genome shotgun (WGS) entry which is preliminary data.</text>
</comment>
<evidence type="ECO:0000313" key="13">
    <source>
        <dbReference type="Proteomes" id="UP001461498"/>
    </source>
</evidence>
<feature type="transmembrane region" description="Helical" evidence="11">
    <location>
        <begin position="251"/>
        <end position="272"/>
    </location>
</feature>
<comment type="subcellular location">
    <subcellularLocation>
        <location evidence="1">Endoplasmic reticulum membrane</location>
        <topology evidence="1">Multi-pass membrane protein</topology>
    </subcellularLocation>
</comment>
<evidence type="ECO:0000256" key="1">
    <source>
        <dbReference type="ARBA" id="ARBA00004477"/>
    </source>
</evidence>
<evidence type="ECO:0000256" key="3">
    <source>
        <dbReference type="ARBA" id="ARBA00011964"/>
    </source>
</evidence>
<feature type="transmembrane region" description="Helical" evidence="11">
    <location>
        <begin position="305"/>
        <end position="324"/>
    </location>
</feature>
<keyword evidence="13" id="KW-1185">Reference proteome</keyword>
<evidence type="ECO:0000256" key="5">
    <source>
        <dbReference type="ARBA" id="ARBA00022679"/>
    </source>
</evidence>
<keyword evidence="7" id="KW-0256">Endoplasmic reticulum</keyword>
<feature type="transmembrane region" description="Helical" evidence="11">
    <location>
        <begin position="369"/>
        <end position="386"/>
    </location>
</feature>
<evidence type="ECO:0000256" key="4">
    <source>
        <dbReference type="ARBA" id="ARBA00022676"/>
    </source>
</evidence>
<evidence type="ECO:0000256" key="10">
    <source>
        <dbReference type="ARBA" id="ARBA00049506"/>
    </source>
</evidence>
<feature type="transmembrane region" description="Helical" evidence="11">
    <location>
        <begin position="336"/>
        <end position="357"/>
    </location>
</feature>
<dbReference type="GO" id="GO:0052925">
    <property type="term" value="F:dol-P-Man:Man(5)GlcNAc(2)-PP-Dol alpha-1,3-mannosyltransferase activity"/>
    <property type="evidence" value="ECO:0007669"/>
    <property type="project" value="UniProtKB-EC"/>
</dbReference>
<reference evidence="12 13" key="1">
    <citation type="submission" date="2022-12" db="EMBL/GenBank/DDBJ databases">
        <title>Chromosome-level genome assembly of true bugs.</title>
        <authorList>
            <person name="Ma L."/>
            <person name="Li H."/>
        </authorList>
    </citation>
    <scope>NUCLEOTIDE SEQUENCE [LARGE SCALE GENOMIC DNA]</scope>
    <source>
        <strain evidence="12">Lab_2022b</strain>
    </source>
</reference>
<dbReference type="EMBL" id="JAPXFL010000010">
    <property type="protein sequence ID" value="KAK9500924.1"/>
    <property type="molecule type" value="Genomic_DNA"/>
</dbReference>
<evidence type="ECO:0000313" key="12">
    <source>
        <dbReference type="EMBL" id="KAK9500924.1"/>
    </source>
</evidence>
<dbReference type="Pfam" id="PF05208">
    <property type="entry name" value="ALG3"/>
    <property type="match status" value="1"/>
</dbReference>
<dbReference type="PANTHER" id="PTHR12646">
    <property type="entry name" value="NOT56 - RELATED"/>
    <property type="match status" value="1"/>
</dbReference>
<organism evidence="12 13">
    <name type="scientific">Rhynocoris fuscipes</name>
    <dbReference type="NCBI Taxonomy" id="488301"/>
    <lineage>
        <taxon>Eukaryota</taxon>
        <taxon>Metazoa</taxon>
        <taxon>Ecdysozoa</taxon>
        <taxon>Arthropoda</taxon>
        <taxon>Hexapoda</taxon>
        <taxon>Insecta</taxon>
        <taxon>Pterygota</taxon>
        <taxon>Neoptera</taxon>
        <taxon>Paraneoptera</taxon>
        <taxon>Hemiptera</taxon>
        <taxon>Heteroptera</taxon>
        <taxon>Panheteroptera</taxon>
        <taxon>Cimicomorpha</taxon>
        <taxon>Reduviidae</taxon>
        <taxon>Harpactorinae</taxon>
        <taxon>Harpactorini</taxon>
        <taxon>Rhynocoris</taxon>
    </lineage>
</organism>
<protein>
    <recommendedName>
        <fullName evidence="3">dolichyl-P-Man:Man5GlcNAc2-PP-dolichol alpha-1,3-mannosyltransferase</fullName>
        <ecNumber evidence="3">2.4.1.258</ecNumber>
    </recommendedName>
</protein>
<dbReference type="EC" id="2.4.1.258" evidence="3"/>
<feature type="transmembrane region" description="Helical" evidence="11">
    <location>
        <begin position="159"/>
        <end position="185"/>
    </location>
</feature>
<dbReference type="AlphaFoldDB" id="A0AAW1CTH0"/>
<evidence type="ECO:0000256" key="9">
    <source>
        <dbReference type="ARBA" id="ARBA00023136"/>
    </source>
</evidence>
<comment type="catalytic activity">
    <reaction evidence="10">
        <text>an alpha-D-Man-(1-&gt;2)-alpha-D-Man-(1-&gt;2)-alpha-D-Man-(1-&gt;3)-[alpha-D-Man-(1-&gt;6)]-beta-D-Man-(1-&gt;4)-beta-D-GlcNAc-(1-&gt;4)-alpha-D-GlcNAc-diphospho-di-trans,poly-cis-dolichol + a di-trans,poly-cis-dolichyl beta-D-mannosyl phosphate = an alpha-D-Man-(1-&gt;2)-alpha-D-Man-(1-&gt;2)-alpha-D-Man-(1-&gt;3)-[alpha-D-Man-(1-&gt;3)-alpha-D-Man-(1-&gt;6)]-beta-D-Man-(1-&gt;4)-beta-D-GlcNAc-(1-&gt;4)-alpha-D-GlcNAc-diphospho-di-trans,poly-cis-dolichol + a di-trans,poly-cis-dolichyl phosphate + H(+)</text>
        <dbReference type="Rhea" id="RHEA:29527"/>
        <dbReference type="Rhea" id="RHEA-COMP:19498"/>
        <dbReference type="Rhea" id="RHEA-COMP:19501"/>
        <dbReference type="Rhea" id="RHEA-COMP:19516"/>
        <dbReference type="Rhea" id="RHEA-COMP:19517"/>
        <dbReference type="ChEBI" id="CHEBI:15378"/>
        <dbReference type="ChEBI" id="CHEBI:57683"/>
        <dbReference type="ChEBI" id="CHEBI:58211"/>
        <dbReference type="ChEBI" id="CHEBI:132515"/>
        <dbReference type="ChEBI" id="CHEBI:132516"/>
        <dbReference type="EC" id="2.4.1.258"/>
    </reaction>
    <physiologicalReaction direction="left-to-right" evidence="10">
        <dbReference type="Rhea" id="RHEA:29528"/>
    </physiologicalReaction>
</comment>
<keyword evidence="6 11" id="KW-0812">Transmembrane</keyword>
<accession>A0AAW1CTH0</accession>
<keyword evidence="8 11" id="KW-1133">Transmembrane helix</keyword>
<dbReference type="Proteomes" id="UP001461498">
    <property type="component" value="Unassembled WGS sequence"/>
</dbReference>
<feature type="transmembrane region" description="Helical" evidence="11">
    <location>
        <begin position="24"/>
        <end position="44"/>
    </location>
</feature>
<sequence length="400" mass="46842">MMKKWFNQYFNLNFFKTFVLTSNYLKHVSIILLIGEIILSVLIVKNVKYTEIDWLAYMQEVEGFLNGTYNYSLLKDKGTDIRIAQYIFLGLYIISLYLIFRIYILTKKVPAYMLIFMCCTSYRVHSLYMLRLFNDPFAMALLYLSLNLFLNNKWTFGSIIYSLAVSVKMNILLFSPALFIAYLSVLGTKDTIIQITICAIVQLLLGSPFLLTDPVAYIKGSFDIGRVFLHKWTVNWRFLPEILFINTKFHILLLSLHLILLLIFAKIAITYLQSYAKLKFVENDVVKQIKKHSTPDINMSTVSQLFIFPMFLANFIGITCSRSLHYQFYIWYYHTLPYLLWCTDLSVTFRLLLLGFIELSWNTYPSTNISSAILHVCHIVLMYHLYKTNNARLKSKENAK</sequence>